<comment type="similarity">
    <text evidence="1 4">Belongs to the glycerate kinase type-1 family.</text>
</comment>
<dbReference type="PANTHER" id="PTHR21599:SF0">
    <property type="entry name" value="GLYCERATE KINASE"/>
    <property type="match status" value="1"/>
</dbReference>
<dbReference type="InterPro" id="IPR036129">
    <property type="entry name" value="Glycerate_kinase_sf"/>
</dbReference>
<evidence type="ECO:0000313" key="5">
    <source>
        <dbReference type="EMBL" id="HIU25849.1"/>
    </source>
</evidence>
<keyword evidence="2 4" id="KW-0808">Transferase</keyword>
<dbReference type="Proteomes" id="UP000824090">
    <property type="component" value="Unassembled WGS sequence"/>
</dbReference>
<reference evidence="5" key="2">
    <citation type="journal article" date="2021" name="PeerJ">
        <title>Extensive microbial diversity within the chicken gut microbiome revealed by metagenomics and culture.</title>
        <authorList>
            <person name="Gilroy R."/>
            <person name="Ravi A."/>
            <person name="Getino M."/>
            <person name="Pursley I."/>
            <person name="Horton D.L."/>
            <person name="Alikhan N.F."/>
            <person name="Baker D."/>
            <person name="Gharbi K."/>
            <person name="Hall N."/>
            <person name="Watson M."/>
            <person name="Adriaenssens E.M."/>
            <person name="Foster-Nyarko E."/>
            <person name="Jarju S."/>
            <person name="Secka A."/>
            <person name="Antonio M."/>
            <person name="Oren A."/>
            <person name="Chaudhuri R.R."/>
            <person name="La Ragione R."/>
            <person name="Hildebrand F."/>
            <person name="Pallen M.J."/>
        </authorList>
    </citation>
    <scope>NUCLEOTIDE SEQUENCE</scope>
    <source>
        <strain evidence="5">ChiHcec3-6078</strain>
    </source>
</reference>
<sequence>MKKIIVIPDSFKGTFSSVEVCRIIKEEFTKYFSSGDIIAIPVADGGEGTVECFRRLKDASAFTVETTGPLMEKTEASYVVYRNTAVIELASAAGFSLAKGKSSPLKTTTYGVGTIIRDAVSRGCTRIILGLGGSCTNDAGAGIAAALGTVFFDSSGCAFIPVGETLSQVKNIDTSETERLLSGVEVMGMCDTASPMYGPEGAAFVFAPQKGASPEEVKLLDRQLLSFSETVKKCLGRDVSRLPGGGAAGAAGAGIAAFLSAELRKGIDTILDLISFDDLLDQCSFVVTGEGKFDCQSLGGKAVSGISAGAKKKGVPAIVIAGQYDREIKNLSSYGIEAVFEAGKFDPNQPPDQIRRTCTASLRRAAEDAGLFLYRRLSGSLTVKPSSDQ</sequence>
<evidence type="ECO:0000256" key="2">
    <source>
        <dbReference type="ARBA" id="ARBA00022679"/>
    </source>
</evidence>
<gene>
    <name evidence="5" type="ORF">IAC50_05075</name>
</gene>
<organism evidence="5 6">
    <name type="scientific">Candidatus Allocopromorpha excrementigallinarum</name>
    <dbReference type="NCBI Taxonomy" id="2840742"/>
    <lineage>
        <taxon>Bacteria</taxon>
        <taxon>Bacillati</taxon>
        <taxon>Bacillota</taxon>
        <taxon>Clostridia</taxon>
        <taxon>Eubacteriales</taxon>
        <taxon>Eubacteriaceae</taxon>
        <taxon>Eubacteriaceae incertae sedis</taxon>
        <taxon>Candidatus Allocopromorpha</taxon>
    </lineage>
</organism>
<dbReference type="InterPro" id="IPR018197">
    <property type="entry name" value="Glycerate_kinase_RE-like"/>
</dbReference>
<evidence type="ECO:0000256" key="4">
    <source>
        <dbReference type="PIRNR" id="PIRNR006078"/>
    </source>
</evidence>
<dbReference type="PANTHER" id="PTHR21599">
    <property type="entry name" value="GLYCERATE KINASE"/>
    <property type="match status" value="1"/>
</dbReference>
<dbReference type="Pfam" id="PF02595">
    <property type="entry name" value="Gly_kinase"/>
    <property type="match status" value="1"/>
</dbReference>
<dbReference type="Gene3D" id="3.40.50.10350">
    <property type="entry name" value="Glycerate kinase, domain 1"/>
    <property type="match status" value="1"/>
</dbReference>
<keyword evidence="3 4" id="KW-0418">Kinase</keyword>
<evidence type="ECO:0000256" key="1">
    <source>
        <dbReference type="ARBA" id="ARBA00006284"/>
    </source>
</evidence>
<dbReference type="InterPro" id="IPR004381">
    <property type="entry name" value="Glycerate_kinase"/>
</dbReference>
<dbReference type="Gene3D" id="3.90.1510.10">
    <property type="entry name" value="Glycerate kinase, domain 2"/>
    <property type="match status" value="1"/>
</dbReference>
<reference evidence="5" key="1">
    <citation type="submission" date="2020-10" db="EMBL/GenBank/DDBJ databases">
        <authorList>
            <person name="Gilroy R."/>
        </authorList>
    </citation>
    <scope>NUCLEOTIDE SEQUENCE</scope>
    <source>
        <strain evidence="5">ChiHcec3-6078</strain>
    </source>
</reference>
<evidence type="ECO:0000256" key="3">
    <source>
        <dbReference type="ARBA" id="ARBA00022777"/>
    </source>
</evidence>
<accession>A0A9D1I0D1</accession>
<protein>
    <submittedName>
        <fullName evidence="5">Glycerate kinase</fullName>
    </submittedName>
</protein>
<dbReference type="PIRSF" id="PIRSF006078">
    <property type="entry name" value="GlxK"/>
    <property type="match status" value="1"/>
</dbReference>
<evidence type="ECO:0000313" key="6">
    <source>
        <dbReference type="Proteomes" id="UP000824090"/>
    </source>
</evidence>
<dbReference type="EMBL" id="DVMP01000090">
    <property type="protein sequence ID" value="HIU25849.1"/>
    <property type="molecule type" value="Genomic_DNA"/>
</dbReference>
<dbReference type="NCBIfam" id="TIGR00045">
    <property type="entry name" value="glycerate kinase"/>
    <property type="match status" value="1"/>
</dbReference>
<comment type="caution">
    <text evidence="5">The sequence shown here is derived from an EMBL/GenBank/DDBJ whole genome shotgun (WGS) entry which is preliminary data.</text>
</comment>
<proteinExistence type="inferred from homology"/>
<dbReference type="GO" id="GO:0031388">
    <property type="term" value="P:organic acid phosphorylation"/>
    <property type="evidence" value="ECO:0007669"/>
    <property type="project" value="UniProtKB-UniRule"/>
</dbReference>
<dbReference type="AlphaFoldDB" id="A0A9D1I0D1"/>
<dbReference type="GO" id="GO:0008887">
    <property type="term" value="F:glycerate kinase activity"/>
    <property type="evidence" value="ECO:0007669"/>
    <property type="project" value="UniProtKB-UniRule"/>
</dbReference>
<name>A0A9D1I0D1_9FIRM</name>
<dbReference type="SUPFAM" id="SSF110738">
    <property type="entry name" value="Glycerate kinase I"/>
    <property type="match status" value="1"/>
</dbReference>
<dbReference type="InterPro" id="IPR018193">
    <property type="entry name" value="Glyc_kinase_flavodox-like_fold"/>
</dbReference>